<protein>
    <submittedName>
        <fullName evidence="8">WGS project CAEQ00000000 data, annotated contig 353</fullName>
    </submittedName>
</protein>
<dbReference type="Pfam" id="PF00225">
    <property type="entry name" value="Kinesin"/>
    <property type="match status" value="1"/>
</dbReference>
<dbReference type="VEuPathDB" id="TriTrypDB:TcIL3000_0_09170"/>
<dbReference type="GO" id="GO:0051231">
    <property type="term" value="P:spindle elongation"/>
    <property type="evidence" value="ECO:0007669"/>
    <property type="project" value="TreeGrafter"/>
</dbReference>
<keyword evidence="3" id="KW-0547">Nucleotide-binding</keyword>
<dbReference type="PANTHER" id="PTHR47969">
    <property type="entry name" value="CHROMOSOME-ASSOCIATED KINESIN KIF4A-RELATED"/>
    <property type="match status" value="1"/>
</dbReference>
<feature type="domain" description="Kinesin motor" evidence="7">
    <location>
        <begin position="15"/>
        <end position="209"/>
    </location>
</feature>
<keyword evidence="9" id="KW-1185">Reference proteome</keyword>
<dbReference type="PANTHER" id="PTHR47969:SF15">
    <property type="entry name" value="CHROMOSOME-ASSOCIATED KINESIN KIF4A-RELATED"/>
    <property type="match status" value="1"/>
</dbReference>
<dbReference type="GO" id="GO:0005875">
    <property type="term" value="C:microtubule associated complex"/>
    <property type="evidence" value="ECO:0007669"/>
    <property type="project" value="TreeGrafter"/>
</dbReference>
<evidence type="ECO:0000256" key="5">
    <source>
        <dbReference type="ARBA" id="ARBA00023054"/>
    </source>
</evidence>
<reference evidence="8 9" key="2">
    <citation type="journal article" date="2012" name="Proc. Natl. Acad. Sci. U.S.A.">
        <title>Antigenic diversity is generated by distinct evolutionary mechanisms in African trypanosome species.</title>
        <authorList>
            <person name="Jackson A.P."/>
            <person name="Berry A."/>
            <person name="Aslett M."/>
            <person name="Allison H.C."/>
            <person name="Burton P."/>
            <person name="Vavrova-Anderson J."/>
            <person name="Brown R."/>
            <person name="Browne H."/>
            <person name="Corton N."/>
            <person name="Hauser H."/>
            <person name="Gamble J."/>
            <person name="Gilderthorp R."/>
            <person name="Marcello L."/>
            <person name="McQuillan J."/>
            <person name="Otto T.D."/>
            <person name="Quail M.A."/>
            <person name="Sanders M.J."/>
            <person name="van Tonder A."/>
            <person name="Ginger M.L."/>
            <person name="Field M.C."/>
            <person name="Barry J.D."/>
            <person name="Hertz-Fowler C."/>
            <person name="Berriman M."/>
        </authorList>
    </citation>
    <scope>NUCLEOTIDE SEQUENCE [LARGE SCALE GENOMIC DNA]</scope>
    <source>
        <strain evidence="8 9">IL3000</strain>
    </source>
</reference>
<dbReference type="EMBL" id="CAEQ01002108">
    <property type="protein sequence ID" value="CCD15931.1"/>
    <property type="molecule type" value="Genomic_DNA"/>
</dbReference>
<evidence type="ECO:0000256" key="4">
    <source>
        <dbReference type="ARBA" id="ARBA00022840"/>
    </source>
</evidence>
<proteinExistence type="inferred from homology"/>
<evidence type="ECO:0000259" key="7">
    <source>
        <dbReference type="PROSITE" id="PS50067"/>
    </source>
</evidence>
<comment type="caution">
    <text evidence="6">Lacks conserved residue(s) required for the propagation of feature annotation.</text>
</comment>
<keyword evidence="4" id="KW-0067">ATP-binding</keyword>
<sequence length="209" mass="23236">MVLARHTHRRSLNSKLRTALETKTLRIEAERAEEPTRSSTFTFDHIFDQESTQPEVYEEAVANLVEVGFYGANATILMCGQTGSGKAFTVLGGVKPNPLKNNLLTHDSGMFLWVLSDLMEYEQRQLARDFHVVVGLRCIEIYYESIRNPFGGTPGSPPPSLKAVTIGDEVLLPSPIIKEVILLQSVFDEIQLAISRRKSRSTEANAVSS</sequence>
<dbReference type="PROSITE" id="PS50067">
    <property type="entry name" value="KINESIN_MOTOR_2"/>
    <property type="match status" value="1"/>
</dbReference>
<dbReference type="InterPro" id="IPR036961">
    <property type="entry name" value="Kinesin_motor_dom_sf"/>
</dbReference>
<dbReference type="GO" id="GO:0007052">
    <property type="term" value="P:mitotic spindle organization"/>
    <property type="evidence" value="ECO:0007669"/>
    <property type="project" value="TreeGrafter"/>
</dbReference>
<dbReference type="Proteomes" id="UP000000702">
    <property type="component" value="Unassembled WGS sequence"/>
</dbReference>
<dbReference type="AlphaFoldDB" id="F9WF63"/>
<dbReference type="PRINTS" id="PR00380">
    <property type="entry name" value="KINESINHEAVY"/>
</dbReference>
<reference evidence="9" key="1">
    <citation type="submission" date="2011-07" db="EMBL/GenBank/DDBJ databases">
        <title>Divergent evolution of antigenic variation in African trypanosomes.</title>
        <authorList>
            <person name="Jackson A.P."/>
            <person name="Berry A."/>
            <person name="Allison H.C."/>
            <person name="Burton P."/>
            <person name="Anderson J."/>
            <person name="Aslett M."/>
            <person name="Brown R."/>
            <person name="Corton N."/>
            <person name="Harris D."/>
            <person name="Hauser H."/>
            <person name="Gamble J."/>
            <person name="Gilderthorp R."/>
            <person name="McQuillan J."/>
            <person name="Quail M.A."/>
            <person name="Sanders M."/>
            <person name="Van Tonder A."/>
            <person name="Ginger M.L."/>
            <person name="Donelson J.E."/>
            <person name="Field M.C."/>
            <person name="Barry J.D."/>
            <person name="Berriman M."/>
            <person name="Hertz-Fowler C."/>
        </authorList>
    </citation>
    <scope>NUCLEOTIDE SEQUENCE [LARGE SCALE GENOMIC DNA]</scope>
    <source>
        <strain evidence="9">IL3000</strain>
    </source>
</reference>
<dbReference type="InterPro" id="IPR027417">
    <property type="entry name" value="P-loop_NTPase"/>
</dbReference>
<gene>
    <name evidence="8" type="ORF">TCIL3000_0_09170</name>
</gene>
<dbReference type="Gene3D" id="3.40.850.10">
    <property type="entry name" value="Kinesin motor domain"/>
    <property type="match status" value="1"/>
</dbReference>
<evidence type="ECO:0000313" key="8">
    <source>
        <dbReference type="EMBL" id="CCD15931.1"/>
    </source>
</evidence>
<evidence type="ECO:0000256" key="1">
    <source>
        <dbReference type="ARBA" id="ARBA00004496"/>
    </source>
</evidence>
<dbReference type="InterPro" id="IPR001752">
    <property type="entry name" value="Kinesin_motor_dom"/>
</dbReference>
<evidence type="ECO:0000256" key="2">
    <source>
        <dbReference type="ARBA" id="ARBA00022490"/>
    </source>
</evidence>
<name>F9WF63_TRYCI</name>
<comment type="similarity">
    <text evidence="6">Belongs to the TRAFAC class myosin-kinesin ATPase superfamily. Kinesin family.</text>
</comment>
<dbReference type="SUPFAM" id="SSF52540">
    <property type="entry name" value="P-loop containing nucleoside triphosphate hydrolases"/>
    <property type="match status" value="1"/>
</dbReference>
<keyword evidence="2" id="KW-0963">Cytoplasm</keyword>
<comment type="subcellular location">
    <subcellularLocation>
        <location evidence="1">Cytoplasm</location>
    </subcellularLocation>
</comment>
<dbReference type="GO" id="GO:0005524">
    <property type="term" value="F:ATP binding"/>
    <property type="evidence" value="ECO:0007669"/>
    <property type="project" value="UniProtKB-KW"/>
</dbReference>
<evidence type="ECO:0000256" key="6">
    <source>
        <dbReference type="PROSITE-ProRule" id="PRU00283"/>
    </source>
</evidence>
<dbReference type="GO" id="GO:0005737">
    <property type="term" value="C:cytoplasm"/>
    <property type="evidence" value="ECO:0007669"/>
    <property type="project" value="UniProtKB-SubCell"/>
</dbReference>
<dbReference type="GO" id="GO:0003777">
    <property type="term" value="F:microtubule motor activity"/>
    <property type="evidence" value="ECO:0007669"/>
    <property type="project" value="InterPro"/>
</dbReference>
<keyword evidence="5" id="KW-0175">Coiled coil</keyword>
<dbReference type="GO" id="GO:0008017">
    <property type="term" value="F:microtubule binding"/>
    <property type="evidence" value="ECO:0007669"/>
    <property type="project" value="InterPro"/>
</dbReference>
<accession>F9WF63</accession>
<dbReference type="GO" id="GO:0007018">
    <property type="term" value="P:microtubule-based movement"/>
    <property type="evidence" value="ECO:0007669"/>
    <property type="project" value="InterPro"/>
</dbReference>
<organism evidence="8 9">
    <name type="scientific">Trypanosoma congolense (strain IL3000)</name>
    <dbReference type="NCBI Taxonomy" id="1068625"/>
    <lineage>
        <taxon>Eukaryota</taxon>
        <taxon>Discoba</taxon>
        <taxon>Euglenozoa</taxon>
        <taxon>Kinetoplastea</taxon>
        <taxon>Metakinetoplastina</taxon>
        <taxon>Trypanosomatida</taxon>
        <taxon>Trypanosomatidae</taxon>
        <taxon>Trypanosoma</taxon>
        <taxon>Nannomonas</taxon>
    </lineage>
</organism>
<evidence type="ECO:0000256" key="3">
    <source>
        <dbReference type="ARBA" id="ARBA00022741"/>
    </source>
</evidence>
<dbReference type="InterPro" id="IPR027640">
    <property type="entry name" value="Kinesin-like_fam"/>
</dbReference>
<evidence type="ECO:0000313" key="9">
    <source>
        <dbReference type="Proteomes" id="UP000000702"/>
    </source>
</evidence>
<comment type="caution">
    <text evidence="8">The sequence shown here is derived from an EMBL/GenBank/DDBJ whole genome shotgun (WGS) entry which is preliminary data.</text>
</comment>